<protein>
    <submittedName>
        <fullName evidence="3">Uncharacterized protein</fullName>
    </submittedName>
</protein>
<dbReference type="Proteomes" id="UP001177023">
    <property type="component" value="Unassembled WGS sequence"/>
</dbReference>
<keyword evidence="2" id="KW-0472">Membrane</keyword>
<reference evidence="3" key="1">
    <citation type="submission" date="2023-06" db="EMBL/GenBank/DDBJ databases">
        <authorList>
            <person name="Delattre M."/>
        </authorList>
    </citation>
    <scope>NUCLEOTIDE SEQUENCE</scope>
    <source>
        <strain evidence="3">AF72</strain>
    </source>
</reference>
<keyword evidence="2" id="KW-1133">Transmembrane helix</keyword>
<proteinExistence type="predicted"/>
<evidence type="ECO:0000256" key="1">
    <source>
        <dbReference type="SAM" id="MobiDB-lite"/>
    </source>
</evidence>
<gene>
    <name evidence="3" type="ORF">MSPICULIGERA_LOCUS9599</name>
</gene>
<feature type="region of interest" description="Disordered" evidence="1">
    <location>
        <begin position="83"/>
        <end position="173"/>
    </location>
</feature>
<dbReference type="EMBL" id="CATQJA010002545">
    <property type="protein sequence ID" value="CAJ0571177.1"/>
    <property type="molecule type" value="Genomic_DNA"/>
</dbReference>
<sequence>MHDPKTRARFCFFCVDDNFWATKCQWNCMSNVIWQGRYCLVGQGKPVVDRGSQPVVIDRMVMEMFYEAHPELRNVTGGHWYTPPTTSVAPPAPNTTTATPTTLAPPTATAPPTNTTGTPISTTASTTASNTTSNTPTTSGPPTTANSTAAPAPPTASSPTTRGPAEQAAPDVKATVDPTAEALHMSTRMAVIMVLLVVVIYCCAMAAMVYLGLRKRMEKSQTNQPSLLQKVDESKQKKRLSRSSKSSGKSSRSSGRTTTRSDNDKVVPSDRQMENREPTQRSLAPGTEKEIPRKAPTQESVHMTHSQKQKRLPKEMRTVSAKPTVIN</sequence>
<feature type="non-terminal residue" evidence="3">
    <location>
        <position position="327"/>
    </location>
</feature>
<feature type="transmembrane region" description="Helical" evidence="2">
    <location>
        <begin position="189"/>
        <end position="213"/>
    </location>
</feature>
<comment type="caution">
    <text evidence="3">The sequence shown here is derived from an EMBL/GenBank/DDBJ whole genome shotgun (WGS) entry which is preliminary data.</text>
</comment>
<name>A0AA36CNE7_9BILA</name>
<evidence type="ECO:0000256" key="2">
    <source>
        <dbReference type="SAM" id="Phobius"/>
    </source>
</evidence>
<accession>A0AA36CNE7</accession>
<feature type="compositionally biased region" description="Low complexity" evidence="1">
    <location>
        <begin position="243"/>
        <end position="258"/>
    </location>
</feature>
<keyword evidence="4" id="KW-1185">Reference proteome</keyword>
<feature type="compositionally biased region" description="Low complexity" evidence="1">
    <location>
        <begin position="83"/>
        <end position="150"/>
    </location>
</feature>
<evidence type="ECO:0000313" key="4">
    <source>
        <dbReference type="Proteomes" id="UP001177023"/>
    </source>
</evidence>
<feature type="compositionally biased region" description="Basic and acidic residues" evidence="1">
    <location>
        <begin position="259"/>
        <end position="279"/>
    </location>
</feature>
<feature type="region of interest" description="Disordered" evidence="1">
    <location>
        <begin position="220"/>
        <end position="327"/>
    </location>
</feature>
<organism evidence="3 4">
    <name type="scientific">Mesorhabditis spiculigera</name>
    <dbReference type="NCBI Taxonomy" id="96644"/>
    <lineage>
        <taxon>Eukaryota</taxon>
        <taxon>Metazoa</taxon>
        <taxon>Ecdysozoa</taxon>
        <taxon>Nematoda</taxon>
        <taxon>Chromadorea</taxon>
        <taxon>Rhabditida</taxon>
        <taxon>Rhabditina</taxon>
        <taxon>Rhabditomorpha</taxon>
        <taxon>Rhabditoidea</taxon>
        <taxon>Rhabditidae</taxon>
        <taxon>Mesorhabditinae</taxon>
        <taxon>Mesorhabditis</taxon>
    </lineage>
</organism>
<keyword evidence="2" id="KW-0812">Transmembrane</keyword>
<evidence type="ECO:0000313" key="3">
    <source>
        <dbReference type="EMBL" id="CAJ0571177.1"/>
    </source>
</evidence>
<dbReference type="AlphaFoldDB" id="A0AA36CNE7"/>